<gene>
    <name evidence="2" type="ORF">HOP12_15005</name>
</gene>
<sequence>MRRARMLASIVLLATLAQPVVSHSAPITGVEGVFHTIFQQDQSSFSGLGLRVHLKSASLIENVTITPSIQFWRNRNRVESFDITSTRSDARLGADARYTFLQYSVRPWVGAGWGLHFLSNEVNAPTLGLVNAEDSVIRGGMSIGAGLSTPIAGKLANDFGLEYDFLGRGSQTKLNMGLHYSF</sequence>
<dbReference type="InterPro" id="IPR036709">
    <property type="entry name" value="Autotransporte_beta_dom_sf"/>
</dbReference>
<feature type="chain" id="PRO_5032767270" description="Porin family protein" evidence="1">
    <location>
        <begin position="25"/>
        <end position="182"/>
    </location>
</feature>
<name>A0A849SJ86_UNCEI</name>
<dbReference type="SUPFAM" id="SSF103515">
    <property type="entry name" value="Autotransporter"/>
    <property type="match status" value="1"/>
</dbReference>
<reference evidence="2 3" key="1">
    <citation type="submission" date="2020-04" db="EMBL/GenBank/DDBJ databases">
        <title>Metagenomic profiling of ammonia- and methane-oxidizing microorganisms in a Dutch drinking water treatment plant.</title>
        <authorList>
            <person name="Poghosyan L."/>
            <person name="Leucker S."/>
        </authorList>
    </citation>
    <scope>NUCLEOTIDE SEQUENCE [LARGE SCALE GENOMIC DNA]</scope>
    <source>
        <strain evidence="2">S-RSF-IL-03</strain>
    </source>
</reference>
<dbReference type="Proteomes" id="UP000580839">
    <property type="component" value="Unassembled WGS sequence"/>
</dbReference>
<keyword evidence="1" id="KW-0732">Signal</keyword>
<dbReference type="Gene3D" id="2.40.160.20">
    <property type="match status" value="1"/>
</dbReference>
<dbReference type="AlphaFoldDB" id="A0A849SJ86"/>
<protein>
    <recommendedName>
        <fullName evidence="4">Porin family protein</fullName>
    </recommendedName>
</protein>
<evidence type="ECO:0000256" key="1">
    <source>
        <dbReference type="SAM" id="SignalP"/>
    </source>
</evidence>
<feature type="signal peptide" evidence="1">
    <location>
        <begin position="1"/>
        <end position="24"/>
    </location>
</feature>
<dbReference type="EMBL" id="JABFRW010000196">
    <property type="protein sequence ID" value="NOT35452.1"/>
    <property type="molecule type" value="Genomic_DNA"/>
</dbReference>
<comment type="caution">
    <text evidence="2">The sequence shown here is derived from an EMBL/GenBank/DDBJ whole genome shotgun (WGS) entry which is preliminary data.</text>
</comment>
<evidence type="ECO:0008006" key="4">
    <source>
        <dbReference type="Google" id="ProtNLM"/>
    </source>
</evidence>
<proteinExistence type="predicted"/>
<accession>A0A849SJ86</accession>
<evidence type="ECO:0000313" key="3">
    <source>
        <dbReference type="Proteomes" id="UP000580839"/>
    </source>
</evidence>
<organism evidence="2 3">
    <name type="scientific">Eiseniibacteriota bacterium</name>
    <dbReference type="NCBI Taxonomy" id="2212470"/>
    <lineage>
        <taxon>Bacteria</taxon>
        <taxon>Candidatus Eiseniibacteriota</taxon>
    </lineage>
</organism>
<evidence type="ECO:0000313" key="2">
    <source>
        <dbReference type="EMBL" id="NOT35452.1"/>
    </source>
</evidence>